<dbReference type="PANTHER" id="PTHR43237">
    <property type="entry name" value="NADP-DEPENDENT MALIC ENZYME"/>
    <property type="match status" value="1"/>
</dbReference>
<evidence type="ECO:0000256" key="7">
    <source>
        <dbReference type="PIRSR" id="PIRSR000106-3"/>
    </source>
</evidence>
<evidence type="ECO:0000256" key="4">
    <source>
        <dbReference type="ARBA" id="ARBA00023002"/>
    </source>
</evidence>
<proteinExistence type="inferred from homology"/>
<dbReference type="Pfam" id="PF00390">
    <property type="entry name" value="malic"/>
    <property type="match status" value="1"/>
</dbReference>
<feature type="domain" description="Malic enzyme NAD-binding" evidence="8">
    <location>
        <begin position="157"/>
        <end position="376"/>
    </location>
</feature>
<gene>
    <name evidence="10" type="ORF">AUJ59_03085</name>
</gene>
<evidence type="ECO:0000313" key="10">
    <source>
        <dbReference type="EMBL" id="OIN88879.1"/>
    </source>
</evidence>
<dbReference type="InterPro" id="IPR051674">
    <property type="entry name" value="Malate_Decarboxylase"/>
</dbReference>
<sequence>MDSLEYHRRLPQGKIGTALTKPLKSVKDLSLAYTPGVAEPSRQIAVDPDKVFDYTNKGHLVAVITNGTAVLGLGNIGPLAAKPVMEGKAALFKRFAGLDAVDIEINETDPKKLVEIITAISPSFGAINLEDIKAPECFYVEEQLIKRLSIPVFHDDQHGTAIVVAAGLTNALKITGKKIDSIKLVLSGAGAAGIAVANMLLTLGLKLQNLFVFDSQGLITADRRNLNQYKRKLARSVTTLNLKQTIINSDVFIGVSRPNLLTPVMIRSMSSQPIVFAMANPDPEISYALAKKTVPEAIVATGRSDCPNQVNNLLCFPYIFKGAFTAKVSQITPKMKLAAVKALAALVKNPTPDCILPNPFDPRLKLVSQAVDRTAGKTGN</sequence>
<dbReference type="PIRSF" id="PIRSF000106">
    <property type="entry name" value="ME"/>
    <property type="match status" value="1"/>
</dbReference>
<feature type="active site" description="Proton acceptor" evidence="5">
    <location>
        <position position="88"/>
    </location>
</feature>
<feature type="binding site" evidence="7">
    <location>
        <position position="130"/>
    </location>
    <ligand>
        <name>a divalent metal cation</name>
        <dbReference type="ChEBI" id="CHEBI:60240"/>
    </ligand>
</feature>
<dbReference type="EMBL" id="MNUI01000051">
    <property type="protein sequence ID" value="OIN88879.1"/>
    <property type="molecule type" value="Genomic_DNA"/>
</dbReference>
<dbReference type="Gene3D" id="3.40.50.10380">
    <property type="entry name" value="Malic enzyme, N-terminal domain"/>
    <property type="match status" value="1"/>
</dbReference>
<dbReference type="SMART" id="SM01274">
    <property type="entry name" value="malic"/>
    <property type="match status" value="1"/>
</dbReference>
<dbReference type="Gene3D" id="3.40.50.720">
    <property type="entry name" value="NAD(P)-binding Rossmann-like Domain"/>
    <property type="match status" value="1"/>
</dbReference>
<dbReference type="GO" id="GO:0046872">
    <property type="term" value="F:metal ion binding"/>
    <property type="evidence" value="ECO:0007669"/>
    <property type="project" value="UniProtKB-KW"/>
</dbReference>
<dbReference type="GO" id="GO:0051287">
    <property type="term" value="F:NAD binding"/>
    <property type="evidence" value="ECO:0007669"/>
    <property type="project" value="InterPro"/>
</dbReference>
<evidence type="ECO:0000313" key="11">
    <source>
        <dbReference type="Proteomes" id="UP000183144"/>
    </source>
</evidence>
<dbReference type="FunFam" id="3.40.50.10380:FF:000003">
    <property type="entry name" value="NADP-dependent malic enzyme"/>
    <property type="match status" value="1"/>
</dbReference>
<dbReference type="Pfam" id="PF03949">
    <property type="entry name" value="Malic_M"/>
    <property type="match status" value="1"/>
</dbReference>
<feature type="binding site" evidence="6">
    <location>
        <position position="311"/>
    </location>
    <ligand>
        <name>(S)-malate</name>
        <dbReference type="ChEBI" id="CHEBI:15589"/>
    </ligand>
</feature>
<comment type="caution">
    <text evidence="10">The sequence shown here is derived from an EMBL/GenBank/DDBJ whole genome shotgun (WGS) entry which is preliminary data.</text>
</comment>
<dbReference type="SMART" id="SM00919">
    <property type="entry name" value="Malic_M"/>
    <property type="match status" value="1"/>
</dbReference>
<dbReference type="STRING" id="1805034.AUJ59_03085"/>
<keyword evidence="3 7" id="KW-0479">Metal-binding</keyword>
<accession>A0A1J4RPQ5</accession>
<dbReference type="SUPFAM" id="SSF53223">
    <property type="entry name" value="Aminoacid dehydrogenase-like, N-terminal domain"/>
    <property type="match status" value="1"/>
</dbReference>
<evidence type="ECO:0000256" key="5">
    <source>
        <dbReference type="PIRSR" id="PIRSR000106-1"/>
    </source>
</evidence>
<dbReference type="Proteomes" id="UP000183144">
    <property type="component" value="Unassembled WGS sequence"/>
</dbReference>
<dbReference type="GO" id="GO:0016616">
    <property type="term" value="F:oxidoreductase activity, acting on the CH-OH group of donors, NAD or NADP as acceptor"/>
    <property type="evidence" value="ECO:0007669"/>
    <property type="project" value="InterPro"/>
</dbReference>
<feature type="binding site" evidence="7">
    <location>
        <position position="156"/>
    </location>
    <ligand>
        <name>a divalent metal cation</name>
        <dbReference type="ChEBI" id="CHEBI:60240"/>
    </ligand>
</feature>
<evidence type="ECO:0000256" key="6">
    <source>
        <dbReference type="PIRSR" id="PIRSR000106-2"/>
    </source>
</evidence>
<feature type="active site" description="Proton donor" evidence="5">
    <location>
        <position position="33"/>
    </location>
</feature>
<comment type="cofactor">
    <cofactor evidence="1">
        <name>Mn(2+)</name>
        <dbReference type="ChEBI" id="CHEBI:29035"/>
    </cofactor>
</comment>
<evidence type="ECO:0000259" key="9">
    <source>
        <dbReference type="SMART" id="SM01274"/>
    </source>
</evidence>
<comment type="cofactor">
    <cofactor evidence="7">
        <name>Mg(2+)</name>
        <dbReference type="ChEBI" id="CHEBI:18420"/>
    </cofactor>
    <cofactor evidence="7">
        <name>Mn(2+)</name>
        <dbReference type="ChEBI" id="CHEBI:29035"/>
    </cofactor>
    <text evidence="7">Divalent metal cations. Prefers magnesium or manganese.</text>
</comment>
<dbReference type="AlphaFoldDB" id="A0A1J4RPQ5"/>
<feature type="domain" description="Malic enzyme N-terminal" evidence="9">
    <location>
        <begin position="12"/>
        <end position="145"/>
    </location>
</feature>
<dbReference type="InterPro" id="IPR036291">
    <property type="entry name" value="NAD(P)-bd_dom_sf"/>
</dbReference>
<evidence type="ECO:0000256" key="1">
    <source>
        <dbReference type="ARBA" id="ARBA00001936"/>
    </source>
</evidence>
<dbReference type="SUPFAM" id="SSF51735">
    <property type="entry name" value="NAD(P)-binding Rossmann-fold domains"/>
    <property type="match status" value="1"/>
</dbReference>
<dbReference type="InterPro" id="IPR037062">
    <property type="entry name" value="Malic_N_dom_sf"/>
</dbReference>
<evidence type="ECO:0000256" key="3">
    <source>
        <dbReference type="ARBA" id="ARBA00022723"/>
    </source>
</evidence>
<evidence type="ECO:0000259" key="8">
    <source>
        <dbReference type="SMART" id="SM00919"/>
    </source>
</evidence>
<protein>
    <submittedName>
        <fullName evidence="10">Malate dehydrogenase</fullName>
    </submittedName>
</protein>
<dbReference type="InterPro" id="IPR046346">
    <property type="entry name" value="Aminoacid_DH-like_N_sf"/>
</dbReference>
<dbReference type="PANTHER" id="PTHR43237:SF4">
    <property type="entry name" value="NADP-DEPENDENT MALIC ENZYME"/>
    <property type="match status" value="1"/>
</dbReference>
<dbReference type="InterPro" id="IPR001891">
    <property type="entry name" value="Malic_OxRdtase"/>
</dbReference>
<reference evidence="10 11" key="1">
    <citation type="journal article" date="2016" name="Environ. Microbiol.">
        <title>Genomic resolution of a cold subsurface aquifer community provides metabolic insights for novel microbes adapted to high CO concentrations.</title>
        <authorList>
            <person name="Probst A.J."/>
            <person name="Castelle C.J."/>
            <person name="Singh A."/>
            <person name="Brown C.T."/>
            <person name="Anantharaman K."/>
            <person name="Sharon I."/>
            <person name="Hug L.A."/>
            <person name="Burstein D."/>
            <person name="Emerson J.B."/>
            <person name="Thomas B.C."/>
            <person name="Banfield J.F."/>
        </authorList>
    </citation>
    <scope>NUCLEOTIDE SEQUENCE [LARGE SCALE GENOMIC DNA]</scope>
    <source>
        <strain evidence="10">CG1_02_47_37</strain>
    </source>
</reference>
<organism evidence="10 11">
    <name type="scientific">Candidatus Beckwithbacteria bacterium CG1_02_47_37</name>
    <dbReference type="NCBI Taxonomy" id="1805034"/>
    <lineage>
        <taxon>Bacteria</taxon>
        <taxon>Candidatus Beckwithiibacteriota</taxon>
    </lineage>
</organism>
<feature type="binding site" evidence="6">
    <location>
        <position position="280"/>
    </location>
    <ligand>
        <name>(S)-malate</name>
        <dbReference type="ChEBI" id="CHEBI:15589"/>
    </ligand>
</feature>
<keyword evidence="4" id="KW-0560">Oxidoreductase</keyword>
<dbReference type="InterPro" id="IPR012301">
    <property type="entry name" value="Malic_N_dom"/>
</dbReference>
<name>A0A1J4RPQ5_9BACT</name>
<comment type="similarity">
    <text evidence="2">Belongs to the malic enzymes family.</text>
</comment>
<feature type="binding site" evidence="7">
    <location>
        <position position="131"/>
    </location>
    <ligand>
        <name>a divalent metal cation</name>
        <dbReference type="ChEBI" id="CHEBI:60240"/>
    </ligand>
</feature>
<dbReference type="InterPro" id="IPR012302">
    <property type="entry name" value="Malic_NAD-bd"/>
</dbReference>
<evidence type="ECO:0000256" key="2">
    <source>
        <dbReference type="ARBA" id="ARBA00008785"/>
    </source>
</evidence>
<dbReference type="GO" id="GO:0004470">
    <property type="term" value="F:malic enzyme activity"/>
    <property type="evidence" value="ECO:0007669"/>
    <property type="project" value="InterPro"/>
</dbReference>
<dbReference type="FunFam" id="3.40.50.720:FF:000095">
    <property type="entry name" value="NADP-dependent malic enzyme"/>
    <property type="match status" value="1"/>
</dbReference>